<dbReference type="Gene3D" id="2.60.120.290">
    <property type="entry name" value="Spermadhesin, CUB domain"/>
    <property type="match status" value="1"/>
</dbReference>
<dbReference type="SUPFAM" id="SSF49854">
    <property type="entry name" value="Spermadhesin, CUB domain"/>
    <property type="match status" value="1"/>
</dbReference>
<feature type="compositionally biased region" description="Polar residues" evidence="1">
    <location>
        <begin position="84"/>
        <end position="95"/>
    </location>
</feature>
<evidence type="ECO:0008006" key="4">
    <source>
        <dbReference type="Google" id="ProtNLM"/>
    </source>
</evidence>
<evidence type="ECO:0000313" key="3">
    <source>
        <dbReference type="Proteomes" id="UP001519460"/>
    </source>
</evidence>
<reference evidence="2 3" key="1">
    <citation type="journal article" date="2023" name="Sci. Data">
        <title>Genome assembly of the Korean intertidal mud-creeper Batillaria attramentaria.</title>
        <authorList>
            <person name="Patra A.K."/>
            <person name="Ho P.T."/>
            <person name="Jun S."/>
            <person name="Lee S.J."/>
            <person name="Kim Y."/>
            <person name="Won Y.J."/>
        </authorList>
    </citation>
    <scope>NUCLEOTIDE SEQUENCE [LARGE SCALE GENOMIC DNA]</scope>
    <source>
        <strain evidence="2">Wonlab-2016</strain>
    </source>
</reference>
<feature type="compositionally biased region" description="Low complexity" evidence="1">
    <location>
        <begin position="140"/>
        <end position="153"/>
    </location>
</feature>
<dbReference type="SUPFAM" id="SSF56436">
    <property type="entry name" value="C-type lectin-like"/>
    <property type="match status" value="1"/>
</dbReference>
<protein>
    <recommendedName>
        <fullName evidence="4">CUB domain-containing protein</fullName>
    </recommendedName>
</protein>
<name>A0ABD0KGT4_9CAEN</name>
<feature type="compositionally biased region" description="Polar residues" evidence="1">
    <location>
        <begin position="162"/>
        <end position="174"/>
    </location>
</feature>
<gene>
    <name evidence="2" type="ORF">BaRGS_00022626</name>
</gene>
<accession>A0ABD0KGT4</accession>
<evidence type="ECO:0000256" key="1">
    <source>
        <dbReference type="SAM" id="MobiDB-lite"/>
    </source>
</evidence>
<keyword evidence="3" id="KW-1185">Reference proteome</keyword>
<proteinExistence type="predicted"/>
<dbReference type="CDD" id="cd00037">
    <property type="entry name" value="CLECT"/>
    <property type="match status" value="1"/>
</dbReference>
<organism evidence="2 3">
    <name type="scientific">Batillaria attramentaria</name>
    <dbReference type="NCBI Taxonomy" id="370345"/>
    <lineage>
        <taxon>Eukaryota</taxon>
        <taxon>Metazoa</taxon>
        <taxon>Spiralia</taxon>
        <taxon>Lophotrochozoa</taxon>
        <taxon>Mollusca</taxon>
        <taxon>Gastropoda</taxon>
        <taxon>Caenogastropoda</taxon>
        <taxon>Sorbeoconcha</taxon>
        <taxon>Cerithioidea</taxon>
        <taxon>Batillariidae</taxon>
        <taxon>Batillaria</taxon>
    </lineage>
</organism>
<dbReference type="InterPro" id="IPR016186">
    <property type="entry name" value="C-type_lectin-like/link_sf"/>
</dbReference>
<dbReference type="EMBL" id="JACVVK020000183">
    <property type="protein sequence ID" value="KAK7486160.1"/>
    <property type="molecule type" value="Genomic_DNA"/>
</dbReference>
<dbReference type="InterPro" id="IPR035914">
    <property type="entry name" value="Sperma_CUB_dom_sf"/>
</dbReference>
<sequence length="612" mass="68821">MTKSSLLLSTHSGVLSYMYQFVAVAAFAGDNHPNWQSQLYQSGTNDSTPLPVSTERSRASIAHVTYGDQRDAVESSFNWQSELYQSGTNDSTPLPVSTERSELSSVNVAYDDHPDAVDNSLSRRSSSDQSGTIDNRPLPVSTESTEGSSVSVVYEDQRENRTLQLSPDTDPTKGNITGESSGIPNYFVDKQHCQDTVFQFSSRVGIVNDLVTIRPGLHSYRTDCRWKIVVPQGLYVFGDVEFLSGRRGNRVVYLDPNKRLHSYDSTGPEQSASWDQLDYLAVYGCVWLETNVLPTFASAGNTLYFATTNTHPYRTRFPDLKIRFHATEISFRSSLPVEHSSTLSGYISSPGYNSRRGYPPGVDARQTLSPPADHVTMISFPRLEIGFTESGYVMCPVYYQSEPNEYDTDDGYYNYYGNDDSYRYSYDSAESNFEGDYLKLFSVNSGSPTPLHVFCGKLVVPAEVYTDVLEIHFHSHDHRKCSLEAFTGFKMLFSFHPVFERPVKLESGLFDCSVPYYSSFRQHVDCNLRQECRGSEDEGSHCPFSSQACNGSVAVRDKCYTYFSDTSLTWLDAQQMCESKGQTLATMKSAEEWNAFYSIFEISPYRNSCAYV</sequence>
<evidence type="ECO:0000313" key="2">
    <source>
        <dbReference type="EMBL" id="KAK7486160.1"/>
    </source>
</evidence>
<feature type="region of interest" description="Disordered" evidence="1">
    <location>
        <begin position="84"/>
        <end position="174"/>
    </location>
</feature>
<feature type="non-terminal residue" evidence="2">
    <location>
        <position position="612"/>
    </location>
</feature>
<comment type="caution">
    <text evidence="2">The sequence shown here is derived from an EMBL/GenBank/DDBJ whole genome shotgun (WGS) entry which is preliminary data.</text>
</comment>
<dbReference type="Gene3D" id="3.10.100.10">
    <property type="entry name" value="Mannose-Binding Protein A, subunit A"/>
    <property type="match status" value="1"/>
</dbReference>
<dbReference type="InterPro" id="IPR016187">
    <property type="entry name" value="CTDL_fold"/>
</dbReference>
<feature type="compositionally biased region" description="Low complexity" evidence="1">
    <location>
        <begin position="120"/>
        <end position="130"/>
    </location>
</feature>
<dbReference type="AlphaFoldDB" id="A0ABD0KGT4"/>
<dbReference type="Proteomes" id="UP001519460">
    <property type="component" value="Unassembled WGS sequence"/>
</dbReference>